<sequence length="103" mass="11612">MLSGAVLTLLAASAAKKAAGGGGCEVTSTWPDGRVEQRQLRRYLKQDEGWKEWEGLEMQWIRHHNPDLVVLDDNGREKARVDLNGYDGPRVEALLEKHGFKRK</sequence>
<dbReference type="Pfam" id="PF08806">
    <property type="entry name" value="Sep15_SelM"/>
    <property type="match status" value="1"/>
</dbReference>
<evidence type="ECO:0000313" key="5">
    <source>
        <dbReference type="Proteomes" id="UP000013827"/>
    </source>
</evidence>
<protein>
    <recommendedName>
        <fullName evidence="3">Selenoprotein F/M domain-containing protein</fullName>
    </recommendedName>
</protein>
<feature type="domain" description="Selenoprotein F/M" evidence="3">
    <location>
        <begin position="39"/>
        <end position="100"/>
    </location>
</feature>
<dbReference type="AlphaFoldDB" id="A0A0D3JSI0"/>
<feature type="signal peptide" evidence="2">
    <location>
        <begin position="1"/>
        <end position="20"/>
    </location>
</feature>
<evidence type="ECO:0000256" key="2">
    <source>
        <dbReference type="SAM" id="SignalP"/>
    </source>
</evidence>
<dbReference type="InterPro" id="IPR038219">
    <property type="entry name" value="Sep15/SelM_sf"/>
</dbReference>
<dbReference type="InterPro" id="IPR036249">
    <property type="entry name" value="Thioredoxin-like_sf"/>
</dbReference>
<dbReference type="GeneID" id="17272011"/>
<keyword evidence="5" id="KW-1185">Reference proteome</keyword>
<proteinExistence type="inferred from homology"/>
<dbReference type="HOGENOM" id="CLU_2268898_0_0_1"/>
<dbReference type="Gene3D" id="3.40.30.50">
    <property type="entry name" value="Sep15/SelM thioredoxin-like domain, active-site redox motif"/>
    <property type="match status" value="1"/>
</dbReference>
<keyword evidence="2" id="KW-0732">Signal</keyword>
<evidence type="ECO:0000313" key="4">
    <source>
        <dbReference type="EnsemblProtists" id="EOD26465"/>
    </source>
</evidence>
<reference evidence="5" key="1">
    <citation type="journal article" date="2013" name="Nature">
        <title>Pan genome of the phytoplankton Emiliania underpins its global distribution.</title>
        <authorList>
            <person name="Read B.A."/>
            <person name="Kegel J."/>
            <person name="Klute M.J."/>
            <person name="Kuo A."/>
            <person name="Lefebvre S.C."/>
            <person name="Maumus F."/>
            <person name="Mayer C."/>
            <person name="Miller J."/>
            <person name="Monier A."/>
            <person name="Salamov A."/>
            <person name="Young J."/>
            <person name="Aguilar M."/>
            <person name="Claverie J.M."/>
            <person name="Frickenhaus S."/>
            <person name="Gonzalez K."/>
            <person name="Herman E.K."/>
            <person name="Lin Y.C."/>
            <person name="Napier J."/>
            <person name="Ogata H."/>
            <person name="Sarno A.F."/>
            <person name="Shmutz J."/>
            <person name="Schroeder D."/>
            <person name="de Vargas C."/>
            <person name="Verret F."/>
            <person name="von Dassow P."/>
            <person name="Valentin K."/>
            <person name="Van de Peer Y."/>
            <person name="Wheeler G."/>
            <person name="Dacks J.B."/>
            <person name="Delwiche C.F."/>
            <person name="Dyhrman S.T."/>
            <person name="Glockner G."/>
            <person name="John U."/>
            <person name="Richards T."/>
            <person name="Worden A.Z."/>
            <person name="Zhang X."/>
            <person name="Grigoriev I.V."/>
            <person name="Allen A.E."/>
            <person name="Bidle K."/>
            <person name="Borodovsky M."/>
            <person name="Bowler C."/>
            <person name="Brownlee C."/>
            <person name="Cock J.M."/>
            <person name="Elias M."/>
            <person name="Gladyshev V.N."/>
            <person name="Groth M."/>
            <person name="Guda C."/>
            <person name="Hadaegh A."/>
            <person name="Iglesias-Rodriguez M.D."/>
            <person name="Jenkins J."/>
            <person name="Jones B.M."/>
            <person name="Lawson T."/>
            <person name="Leese F."/>
            <person name="Lindquist E."/>
            <person name="Lobanov A."/>
            <person name="Lomsadze A."/>
            <person name="Malik S.B."/>
            <person name="Marsh M.E."/>
            <person name="Mackinder L."/>
            <person name="Mock T."/>
            <person name="Mueller-Roeber B."/>
            <person name="Pagarete A."/>
            <person name="Parker M."/>
            <person name="Probert I."/>
            <person name="Quesneville H."/>
            <person name="Raines C."/>
            <person name="Rensing S.A."/>
            <person name="Riano-Pachon D.M."/>
            <person name="Richier S."/>
            <person name="Rokitta S."/>
            <person name="Shiraiwa Y."/>
            <person name="Soanes D.M."/>
            <person name="van der Giezen M."/>
            <person name="Wahlund T.M."/>
            <person name="Williams B."/>
            <person name="Wilson W."/>
            <person name="Wolfe G."/>
            <person name="Wurch L.L."/>
        </authorList>
    </citation>
    <scope>NUCLEOTIDE SEQUENCE</scope>
</reference>
<name>A0A0D3JSI0_EMIH1</name>
<organism evidence="4 5">
    <name type="scientific">Emiliania huxleyi (strain CCMP1516)</name>
    <dbReference type="NCBI Taxonomy" id="280463"/>
    <lineage>
        <taxon>Eukaryota</taxon>
        <taxon>Haptista</taxon>
        <taxon>Haptophyta</taxon>
        <taxon>Prymnesiophyceae</taxon>
        <taxon>Isochrysidales</taxon>
        <taxon>Noelaerhabdaceae</taxon>
        <taxon>Emiliania</taxon>
    </lineage>
</organism>
<evidence type="ECO:0000256" key="1">
    <source>
        <dbReference type="ARBA" id="ARBA00005742"/>
    </source>
</evidence>
<accession>A0A0D3JSI0</accession>
<reference evidence="4" key="2">
    <citation type="submission" date="2024-10" db="UniProtKB">
        <authorList>
            <consortium name="EnsemblProtists"/>
        </authorList>
    </citation>
    <scope>IDENTIFICATION</scope>
</reference>
<dbReference type="SUPFAM" id="SSF52833">
    <property type="entry name" value="Thioredoxin-like"/>
    <property type="match status" value="1"/>
</dbReference>
<dbReference type="EnsemblProtists" id="EOD26465">
    <property type="protein sequence ID" value="EOD26465"/>
    <property type="gene ID" value="EMIHUDRAFT_205511"/>
</dbReference>
<feature type="chain" id="PRO_5044291548" description="Selenoprotein F/M domain-containing protein" evidence="2">
    <location>
        <begin position="21"/>
        <end position="103"/>
    </location>
</feature>
<dbReference type="RefSeq" id="XP_005778894.1">
    <property type="nucleotide sequence ID" value="XM_005778837.1"/>
</dbReference>
<dbReference type="Proteomes" id="UP000013827">
    <property type="component" value="Unassembled WGS sequence"/>
</dbReference>
<comment type="similarity">
    <text evidence="1">Belongs to the selenoprotein M/F family.</text>
</comment>
<dbReference type="KEGG" id="ehx:EMIHUDRAFT_205511"/>
<dbReference type="InterPro" id="IPR014912">
    <property type="entry name" value="Sep15_SelM_dom"/>
</dbReference>
<evidence type="ECO:0000259" key="3">
    <source>
        <dbReference type="Pfam" id="PF08806"/>
    </source>
</evidence>
<dbReference type="PaxDb" id="2903-EOD26465"/>